<feature type="transmembrane region" description="Helical" evidence="1">
    <location>
        <begin position="403"/>
        <end position="422"/>
    </location>
</feature>
<evidence type="ECO:0000256" key="2">
    <source>
        <dbReference type="SAM" id="SignalP"/>
    </source>
</evidence>
<keyword evidence="1" id="KW-0472">Membrane</keyword>
<dbReference type="InterPro" id="IPR046341">
    <property type="entry name" value="SET_dom_sf"/>
</dbReference>
<dbReference type="CDD" id="cd10527">
    <property type="entry name" value="SET_LSMT"/>
    <property type="match status" value="1"/>
</dbReference>
<comment type="caution">
    <text evidence="4">The sequence shown here is derived from an EMBL/GenBank/DDBJ whole genome shotgun (WGS) entry which is preliminary data.</text>
</comment>
<keyword evidence="5" id="KW-1185">Reference proteome</keyword>
<evidence type="ECO:0000256" key="1">
    <source>
        <dbReference type="SAM" id="Phobius"/>
    </source>
</evidence>
<keyword evidence="2" id="KW-0732">Signal</keyword>
<dbReference type="AlphaFoldDB" id="A0AAW1RX81"/>
<gene>
    <name evidence="4" type="ORF">WJX84_012138</name>
</gene>
<dbReference type="SUPFAM" id="SSF82199">
    <property type="entry name" value="SET domain"/>
    <property type="match status" value="1"/>
</dbReference>
<feature type="chain" id="PRO_5043497765" description="SET domain-containing protein" evidence="2">
    <location>
        <begin position="21"/>
        <end position="801"/>
    </location>
</feature>
<dbReference type="Proteomes" id="UP001485043">
    <property type="component" value="Unassembled WGS sequence"/>
</dbReference>
<name>A0AAW1RX81_9CHLO</name>
<evidence type="ECO:0000313" key="5">
    <source>
        <dbReference type="Proteomes" id="UP001485043"/>
    </source>
</evidence>
<keyword evidence="1" id="KW-0812">Transmembrane</keyword>
<dbReference type="InterPro" id="IPR001214">
    <property type="entry name" value="SET_dom"/>
</dbReference>
<organism evidence="4 5">
    <name type="scientific">Apatococcus fuscideae</name>
    <dbReference type="NCBI Taxonomy" id="2026836"/>
    <lineage>
        <taxon>Eukaryota</taxon>
        <taxon>Viridiplantae</taxon>
        <taxon>Chlorophyta</taxon>
        <taxon>core chlorophytes</taxon>
        <taxon>Trebouxiophyceae</taxon>
        <taxon>Chlorellales</taxon>
        <taxon>Chlorellaceae</taxon>
        <taxon>Apatococcus</taxon>
    </lineage>
</organism>
<dbReference type="Gene3D" id="3.90.1410.10">
    <property type="entry name" value="set domain protein methyltransferase, domain 1"/>
    <property type="match status" value="1"/>
</dbReference>
<dbReference type="PANTHER" id="PTHR13271">
    <property type="entry name" value="UNCHARACTERIZED PUTATIVE METHYLTRANSFERASE"/>
    <property type="match status" value="1"/>
</dbReference>
<accession>A0AAW1RX81</accession>
<sequence>MRSTELTTSLLLFLVAAAHGSEGTDSSSGDLSTSLHLAVYKLEPSQGLRLGSQQTGCELDYDISSPQYAVYLGTAERAGGLRQSRHCASSETCKGSFLSATGTLDLILASTVFVPEDFGSFQVALRLSGSDQCNQGGLQMAEGKPLDKKLLEQLQAAGRAAELAANPRWQEVLQQPVAQFPVDPPGAASIKESAQLLAGMSVWGPKVTLKTFPNGMRGLQATESIKQGSILMLFPFAKSIKLDNNSPKSPLPKLIPDHVWEAHFWRQYPYNAAVVLLHEMSKGAKSSMHKYLCMLPKAVDMPWQWSEKELDEMQVDNMKGMAADQYQRLSAVWHVLNSSEVSMPNLTWEKFYWACNIISSRSFGMDSLEGLANPRNRLLVGAAAGILGACLLTACLKSSYRGWFRVLACLLLISLAFLSGAIHRVLENSSTPAHFVGLLPGVDLFNHQALLPQPDIYMSQPGQPGQWTWKKPLDRFVRISAAADLLPGQEIFISYGSKPNAELLGGYGFLVPGNIWDVYLLRNFTAQLAEASATRLLAPFVAASSHLESLAESVGVPSVGALGVNADDLTRLQDALQPLIVETEALKSGMAVQEHAATASWKLLGQACRQELAWKATTLEEDEATLTLALLATAAAAPFQPGTGLLPTGNLLTSDYGGPYNLTLLPVQANEIKTAMAQRGNYTDADIVNFLTNVECLEGRFDSMGALGLDFNDNLTLGGPLSIGYGKANLSPDVTAALAEVAVSEQGHALFTRHAGGVLPCPLVNYTAGFNDVYANIYGLAPGQDISILFGAPFSESLEDG</sequence>
<dbReference type="EMBL" id="JALJOV010001899">
    <property type="protein sequence ID" value="KAK9838437.1"/>
    <property type="molecule type" value="Genomic_DNA"/>
</dbReference>
<dbReference type="PROSITE" id="PS50280">
    <property type="entry name" value="SET"/>
    <property type="match status" value="1"/>
</dbReference>
<feature type="domain" description="SET" evidence="3">
    <location>
        <begin position="205"/>
        <end position="496"/>
    </location>
</feature>
<dbReference type="GO" id="GO:0016279">
    <property type="term" value="F:protein-lysine N-methyltransferase activity"/>
    <property type="evidence" value="ECO:0007669"/>
    <property type="project" value="TreeGrafter"/>
</dbReference>
<reference evidence="4 5" key="1">
    <citation type="journal article" date="2024" name="Nat. Commun.">
        <title>Phylogenomics reveals the evolutionary origins of lichenization in chlorophyte algae.</title>
        <authorList>
            <person name="Puginier C."/>
            <person name="Libourel C."/>
            <person name="Otte J."/>
            <person name="Skaloud P."/>
            <person name="Haon M."/>
            <person name="Grisel S."/>
            <person name="Petersen M."/>
            <person name="Berrin J.G."/>
            <person name="Delaux P.M."/>
            <person name="Dal Grande F."/>
            <person name="Keller J."/>
        </authorList>
    </citation>
    <scope>NUCLEOTIDE SEQUENCE [LARGE SCALE GENOMIC DNA]</scope>
    <source>
        <strain evidence="4 5">SAG 2523</strain>
    </source>
</reference>
<dbReference type="InterPro" id="IPR050600">
    <property type="entry name" value="SETD3_SETD6_MTase"/>
</dbReference>
<protein>
    <recommendedName>
        <fullName evidence="3">SET domain-containing protein</fullName>
    </recommendedName>
</protein>
<evidence type="ECO:0000259" key="3">
    <source>
        <dbReference type="PROSITE" id="PS50280"/>
    </source>
</evidence>
<feature type="signal peptide" evidence="2">
    <location>
        <begin position="1"/>
        <end position="20"/>
    </location>
</feature>
<proteinExistence type="predicted"/>
<evidence type="ECO:0000313" key="4">
    <source>
        <dbReference type="EMBL" id="KAK9838437.1"/>
    </source>
</evidence>
<keyword evidence="1" id="KW-1133">Transmembrane helix</keyword>
<feature type="transmembrane region" description="Helical" evidence="1">
    <location>
        <begin position="378"/>
        <end position="396"/>
    </location>
</feature>